<dbReference type="InterPro" id="IPR005031">
    <property type="entry name" value="COQ10_START"/>
</dbReference>
<gene>
    <name evidence="3" type="ORF">C5613_44100</name>
</gene>
<feature type="domain" description="Coenzyme Q-binding protein COQ10 START" evidence="2">
    <location>
        <begin position="134"/>
        <end position="255"/>
    </location>
</feature>
<dbReference type="Pfam" id="PF03364">
    <property type="entry name" value="Polyketide_cyc"/>
    <property type="match status" value="1"/>
</dbReference>
<name>A0A2S8I4X3_RHOOP</name>
<dbReference type="SMART" id="SM00384">
    <property type="entry name" value="AT_hook"/>
    <property type="match status" value="3"/>
</dbReference>
<dbReference type="SUPFAM" id="SSF55961">
    <property type="entry name" value="Bet v1-like"/>
    <property type="match status" value="1"/>
</dbReference>
<organism evidence="3 4">
    <name type="scientific">Rhodococcus opacus</name>
    <name type="common">Nocardia opaca</name>
    <dbReference type="NCBI Taxonomy" id="37919"/>
    <lineage>
        <taxon>Bacteria</taxon>
        <taxon>Bacillati</taxon>
        <taxon>Actinomycetota</taxon>
        <taxon>Actinomycetes</taxon>
        <taxon>Mycobacteriales</taxon>
        <taxon>Nocardiaceae</taxon>
        <taxon>Rhodococcus</taxon>
    </lineage>
</organism>
<reference evidence="4" key="1">
    <citation type="submission" date="2018-02" db="EMBL/GenBank/DDBJ databases">
        <title>Draft genome sequencing of Rhodococcus opacus KU647198.</title>
        <authorList>
            <person name="Zheng B.-X."/>
        </authorList>
    </citation>
    <scope>NUCLEOTIDE SEQUENCE [LARGE SCALE GENOMIC DNA]</scope>
    <source>
        <strain evidence="4">04-OD7</strain>
    </source>
</reference>
<dbReference type="PANTHER" id="PTHR33824:SF7">
    <property type="entry name" value="POLYKETIDE CYCLASE_DEHYDRASE AND LIPID TRANSPORT SUPERFAMILY PROTEIN"/>
    <property type="match status" value="1"/>
</dbReference>
<dbReference type="PRINTS" id="PR00929">
    <property type="entry name" value="ATHOOK"/>
</dbReference>
<feature type="region of interest" description="Disordered" evidence="1">
    <location>
        <begin position="49"/>
        <end position="92"/>
    </location>
</feature>
<proteinExistence type="predicted"/>
<dbReference type="Proteomes" id="UP000239290">
    <property type="component" value="Unassembled WGS sequence"/>
</dbReference>
<dbReference type="EMBL" id="PUIO01000143">
    <property type="protein sequence ID" value="PQP09811.1"/>
    <property type="molecule type" value="Genomic_DNA"/>
</dbReference>
<evidence type="ECO:0000313" key="4">
    <source>
        <dbReference type="Proteomes" id="UP000239290"/>
    </source>
</evidence>
<dbReference type="Gene3D" id="3.30.530.20">
    <property type="match status" value="1"/>
</dbReference>
<dbReference type="GO" id="GO:0003677">
    <property type="term" value="F:DNA binding"/>
    <property type="evidence" value="ECO:0007669"/>
    <property type="project" value="InterPro"/>
</dbReference>
<dbReference type="InterPro" id="IPR023393">
    <property type="entry name" value="START-like_dom_sf"/>
</dbReference>
<protein>
    <submittedName>
        <fullName evidence="3">Cyclase</fullName>
    </submittedName>
</protein>
<dbReference type="InterPro" id="IPR017956">
    <property type="entry name" value="AT_hook_DNA-bd_motif"/>
</dbReference>
<accession>A0A2S8I4X3</accession>
<feature type="compositionally biased region" description="Acidic residues" evidence="1">
    <location>
        <begin position="282"/>
        <end position="377"/>
    </location>
</feature>
<comment type="caution">
    <text evidence="3">The sequence shown here is derived from an EMBL/GenBank/DDBJ whole genome shotgun (WGS) entry which is preliminary data.</text>
</comment>
<dbReference type="CDD" id="cd07817">
    <property type="entry name" value="SRPBCC_8"/>
    <property type="match status" value="1"/>
</dbReference>
<evidence type="ECO:0000259" key="2">
    <source>
        <dbReference type="Pfam" id="PF03364"/>
    </source>
</evidence>
<feature type="compositionally biased region" description="Low complexity" evidence="1">
    <location>
        <begin position="407"/>
        <end position="417"/>
    </location>
</feature>
<dbReference type="AlphaFoldDB" id="A0A2S8I4X3"/>
<dbReference type="InterPro" id="IPR047137">
    <property type="entry name" value="ORF3"/>
</dbReference>
<evidence type="ECO:0000256" key="1">
    <source>
        <dbReference type="SAM" id="MobiDB-lite"/>
    </source>
</evidence>
<evidence type="ECO:0000313" key="3">
    <source>
        <dbReference type="EMBL" id="PQP09811.1"/>
    </source>
</evidence>
<sequence length="439" mass="48236">MTSAAKKLQEAAPGDGDGVSSVLQESLQTLLGTVAEKALSSVSDKVANTSGRLTDYAENGGEGGLLAALTGSEKSDDDESPDKSDTGGGWWEGAKQFVKDKGSALKDAVTGGGGGGSGKGKKLKLTNIVETIDVGVPVQLAYNQWTQFADFPSFMKKVERVEQESDEKLEWKAQIFLSHRTWEATILEQVPDERIVWRSKGAKGFIDGAVTFHEVTPDLTRIVLILEYHPKGLFEKTGNLWRAQGRRARLELKHFARHVMTQSILHPDDVEGWRGEIRDGEVVEPEQDESEPEDEQDETQLDEGEEDETEEPEADEDEYEEPEETDEDEEPAAEEDEYEAEEDEAEDDEGEDDEGEAEEDEAEEDEGEEAVDEEDEAPAPKRRGRPRKTAASSEPPAPARRGRPRKTAASSEPSAPARRGRPRKTAATKSAGTKRGARR</sequence>
<dbReference type="PANTHER" id="PTHR33824">
    <property type="entry name" value="POLYKETIDE CYCLASE/DEHYDRASE AND LIPID TRANSPORT SUPERFAMILY PROTEIN"/>
    <property type="match status" value="1"/>
</dbReference>
<feature type="region of interest" description="Disordered" evidence="1">
    <location>
        <begin position="1"/>
        <end position="21"/>
    </location>
</feature>
<feature type="region of interest" description="Disordered" evidence="1">
    <location>
        <begin position="282"/>
        <end position="439"/>
    </location>
</feature>